<proteinExistence type="predicted"/>
<dbReference type="InterPro" id="IPR006498">
    <property type="entry name" value="Tail_tube"/>
</dbReference>
<dbReference type="Proteomes" id="UP000273982">
    <property type="component" value="Chromosome"/>
</dbReference>
<name>A0A3G8MAJ2_9HYPH</name>
<reference evidence="1 2" key="1">
    <citation type="submission" date="2018-11" db="EMBL/GenBank/DDBJ databases">
        <title>Genome squencing of methanotrophic bacteria isolated from alkaline groundwater in Korea.</title>
        <authorList>
            <person name="Nguyen L.N."/>
        </authorList>
    </citation>
    <scope>NUCLEOTIDE SEQUENCE [LARGE SCALE GENOMIC DNA]</scope>
    <source>
        <strain evidence="1 2">GW6</strain>
    </source>
</reference>
<sequence>MDNIVRGCNWYFAQLNVWRVLDEVTLPELTFQTEDFTPGGHMMGVAWPEDMQPLKATIKLKSDDPRIRGLCGKQPGDYVTATYYENLRSFRTGANKGRIITMKGLLNSVKADVRKGVKSSMTEYEFSSIVYYEDIVDAVVVHRFDQFMGPGATVIGGAALFADMAANLAINGGTAL</sequence>
<dbReference type="Pfam" id="PF04985">
    <property type="entry name" value="Phage_tube"/>
    <property type="match status" value="1"/>
</dbReference>
<dbReference type="EMBL" id="CP034086">
    <property type="protein sequence ID" value="AZG78172.1"/>
    <property type="molecule type" value="Genomic_DNA"/>
</dbReference>
<accession>A0A3G8MAJ2</accession>
<gene>
    <name evidence="1" type="ORF">EHO51_16325</name>
</gene>
<evidence type="ECO:0000313" key="2">
    <source>
        <dbReference type="Proteomes" id="UP000273982"/>
    </source>
</evidence>
<protein>
    <recommendedName>
        <fullName evidence="3">Phage tail protein</fullName>
    </recommendedName>
</protein>
<evidence type="ECO:0000313" key="1">
    <source>
        <dbReference type="EMBL" id="AZG78172.1"/>
    </source>
</evidence>
<evidence type="ECO:0008006" key="3">
    <source>
        <dbReference type="Google" id="ProtNLM"/>
    </source>
</evidence>
<dbReference type="RefSeq" id="WP_124739763.1">
    <property type="nucleotide sequence ID" value="NZ_CP034086.1"/>
</dbReference>
<dbReference type="AlphaFoldDB" id="A0A3G8MAJ2"/>
<organism evidence="1 2">
    <name type="scientific">Methylocystis rosea</name>
    <dbReference type="NCBI Taxonomy" id="173366"/>
    <lineage>
        <taxon>Bacteria</taxon>
        <taxon>Pseudomonadati</taxon>
        <taxon>Pseudomonadota</taxon>
        <taxon>Alphaproteobacteria</taxon>
        <taxon>Hyphomicrobiales</taxon>
        <taxon>Methylocystaceae</taxon>
        <taxon>Methylocystis</taxon>
    </lineage>
</organism>
<dbReference type="KEGG" id="mros:EHO51_16325"/>